<dbReference type="InterPro" id="IPR002719">
    <property type="entry name" value="RB_B"/>
</dbReference>
<name>A0A195E6X0_9HYME</name>
<dbReference type="EMBL" id="KQ979568">
    <property type="protein sequence ID" value="KYN20841.1"/>
    <property type="molecule type" value="Genomic_DNA"/>
</dbReference>
<dbReference type="GO" id="GO:0006357">
    <property type="term" value="P:regulation of transcription by RNA polymerase II"/>
    <property type="evidence" value="ECO:0007669"/>
    <property type="project" value="InterPro"/>
</dbReference>
<proteinExistence type="inferred from homology"/>
<dbReference type="PANTHER" id="PTHR13742">
    <property type="entry name" value="RETINOBLASTOMA-ASSOCIATED PROTEIN RB -RELATED"/>
    <property type="match status" value="1"/>
</dbReference>
<dbReference type="Pfam" id="PF01858">
    <property type="entry name" value="RB_A"/>
    <property type="match status" value="1"/>
</dbReference>
<feature type="region of interest" description="Disordered" evidence="8">
    <location>
        <begin position="862"/>
        <end position="899"/>
    </location>
</feature>
<protein>
    <submittedName>
        <fullName evidence="11">Retinoblastoma-like protein 1</fullName>
    </submittedName>
</protein>
<dbReference type="InterPro" id="IPR028309">
    <property type="entry name" value="RB_fam"/>
</dbReference>
<accession>A0A195E6X0</accession>
<dbReference type="Pfam" id="PF01857">
    <property type="entry name" value="RB_B"/>
    <property type="match status" value="1"/>
</dbReference>
<keyword evidence="5" id="KW-0804">Transcription</keyword>
<dbReference type="GO" id="GO:0000977">
    <property type="term" value="F:RNA polymerase II transcription regulatory region sequence-specific DNA binding"/>
    <property type="evidence" value="ECO:0007669"/>
    <property type="project" value="TreeGrafter"/>
</dbReference>
<evidence type="ECO:0000313" key="11">
    <source>
        <dbReference type="EMBL" id="KYN20841.1"/>
    </source>
</evidence>
<evidence type="ECO:0000256" key="6">
    <source>
        <dbReference type="ARBA" id="ARBA00023242"/>
    </source>
</evidence>
<evidence type="ECO:0000256" key="3">
    <source>
        <dbReference type="ARBA" id="ARBA00022491"/>
    </source>
</evidence>
<evidence type="ECO:0000256" key="5">
    <source>
        <dbReference type="ARBA" id="ARBA00023163"/>
    </source>
</evidence>
<keyword evidence="7" id="KW-0131">Cell cycle</keyword>
<dbReference type="GO" id="GO:0005667">
    <property type="term" value="C:transcription regulator complex"/>
    <property type="evidence" value="ECO:0007669"/>
    <property type="project" value="TreeGrafter"/>
</dbReference>
<evidence type="ECO:0000256" key="8">
    <source>
        <dbReference type="SAM" id="MobiDB-lite"/>
    </source>
</evidence>
<dbReference type="GO" id="GO:0005634">
    <property type="term" value="C:nucleus"/>
    <property type="evidence" value="ECO:0007669"/>
    <property type="project" value="UniProtKB-SubCell"/>
</dbReference>
<evidence type="ECO:0000259" key="9">
    <source>
        <dbReference type="SMART" id="SM01367"/>
    </source>
</evidence>
<dbReference type="Gene3D" id="1.10.472.10">
    <property type="entry name" value="Cyclin-like"/>
    <property type="match status" value="3"/>
</dbReference>
<feature type="domain" description="Retinoblastoma-associated protein N-terminal" evidence="9">
    <location>
        <begin position="72"/>
        <end position="216"/>
    </location>
</feature>
<dbReference type="FunFam" id="1.10.472.10:FF:000035">
    <property type="entry name" value="RB transcriptional corepressor-like 1"/>
    <property type="match status" value="1"/>
</dbReference>
<evidence type="ECO:0000256" key="7">
    <source>
        <dbReference type="ARBA" id="ARBA00023306"/>
    </source>
</evidence>
<feature type="compositionally biased region" description="Basic and acidic residues" evidence="8">
    <location>
        <begin position="862"/>
        <end position="876"/>
    </location>
</feature>
<dbReference type="GO" id="GO:0030154">
    <property type="term" value="P:cell differentiation"/>
    <property type="evidence" value="ECO:0007669"/>
    <property type="project" value="TreeGrafter"/>
</dbReference>
<dbReference type="SMART" id="SM01367">
    <property type="entry name" value="DUF3452"/>
    <property type="match status" value="1"/>
</dbReference>
<dbReference type="AlphaFoldDB" id="A0A195E6X0"/>
<evidence type="ECO:0000256" key="2">
    <source>
        <dbReference type="ARBA" id="ARBA00009475"/>
    </source>
</evidence>
<dbReference type="InterPro" id="IPR002720">
    <property type="entry name" value="RB_A"/>
</dbReference>
<sequence>MGQSDDIEDSMYGRHQDLCQKLNMDAAAASEAWKSYETIRQNYTLEFDSAAVPTGDQLHWIGCAVYVACRKFSIPTVGRPGTNVEGNCVSLTRLLQLCNLPLIQFFTKSKSWADMANMPQDFRARIEKLEANFSVSMVIFKKYQPIFADIFKDPREDTSRPHRSRRHRAVPCTPTRIFEFCWTLFICIKGAIHDISDDLVNSYHLLLVCCDLIYSNALLSNRKDLLNPNFPGLPTNFNDDNYTPPQAANCIVNLLCERHDAIAVEAKAIKEYCMKNYINKLFNEKILRGDQSNFSGMLESLNFDGNNKAINKSYEQRMLSVGDFDERIFLAKWRRLILNNISISNIFWQNNAKHGQFSKCEILQGHNANENIGSPTQMMNIDDFHERLQMQREQHAGQIQYLAPPTPLTGRKYLRSKDMSNITPVTTATQSVIKLQALIAGQSAPSESLLQILNNCSQDVKSSLEAKVKQIGEQFCANYNNNANITNVNDGSASDFGKKRLLMGQTLFYKLLEMILNDEKRKKPNDDITNLLLNAVFIQCLFACCLEIVIYSYKSNDKVFPWILKALNLDAYYFYKVIEIIVRAEDQLSRDVVKHLNHIEEKILESLAWQSDSPLWQTIESLLDGVPSCEEVSLPGTLETADPNAPGQPLRRIALDRERTQHDVQQSPISSASERFQSPVPASGVAKKRLFSETRVTGQSVLRVGQSVLSTNRMLVDNGHRILLLPEQIVVSKPSSTQALNNSTQATNKDAAKPKRTGSVALFFRKFYNLACVRMQDLCNSLEISDNDKKKIWTIFEYSVKERTKLMKDRHLDQILMCAIYVICKLVRIERNSFTEIMRCYRLQPQAESHIYRSVLIEKVSNDGDSRTSSNERSEDNSMSVAENVTPPTPTNMAGTSQNFDGEIRGDLIKFYNTMYVPQVKEFANKFGSARGSAMNLSLSPLPKGKAPANSPVRRVTGSIMTRTLDPKAISASPAPQLSYCFSRSPAKDLEAINKMMICVDAKKKSVGKRLLSDDTDVEMTESTSPPKKTTTFVARKLENIIGERRTQNQ</sequence>
<evidence type="ECO:0000256" key="4">
    <source>
        <dbReference type="ARBA" id="ARBA00023015"/>
    </source>
</evidence>
<feature type="domain" description="Retinoblastoma-associated protein A-box" evidence="10">
    <location>
        <begin position="423"/>
        <end position="619"/>
    </location>
</feature>
<dbReference type="SUPFAM" id="SSF47954">
    <property type="entry name" value="Cyclin-like"/>
    <property type="match status" value="2"/>
</dbReference>
<dbReference type="InterPro" id="IPR036915">
    <property type="entry name" value="Cyclin-like_sf"/>
</dbReference>
<dbReference type="STRING" id="471704.A0A195E6X0"/>
<dbReference type="PANTHER" id="PTHR13742:SF17">
    <property type="entry name" value="RE32990P-RELATED"/>
    <property type="match status" value="1"/>
</dbReference>
<dbReference type="InterPro" id="IPR024599">
    <property type="entry name" value="RB_N"/>
</dbReference>
<evidence type="ECO:0000256" key="1">
    <source>
        <dbReference type="ARBA" id="ARBA00004123"/>
    </source>
</evidence>
<comment type="similarity">
    <text evidence="2">Belongs to the retinoblastoma protein (RB) family.</text>
</comment>
<keyword evidence="3" id="KW-0678">Repressor</keyword>
<organism evidence="11 12">
    <name type="scientific">Trachymyrmex cornetzi</name>
    <dbReference type="NCBI Taxonomy" id="471704"/>
    <lineage>
        <taxon>Eukaryota</taxon>
        <taxon>Metazoa</taxon>
        <taxon>Ecdysozoa</taxon>
        <taxon>Arthropoda</taxon>
        <taxon>Hexapoda</taxon>
        <taxon>Insecta</taxon>
        <taxon>Pterygota</taxon>
        <taxon>Neoptera</taxon>
        <taxon>Endopterygota</taxon>
        <taxon>Hymenoptera</taxon>
        <taxon>Apocrita</taxon>
        <taxon>Aculeata</taxon>
        <taxon>Formicoidea</taxon>
        <taxon>Formicidae</taxon>
        <taxon>Myrmicinae</taxon>
        <taxon>Trachymyrmex</taxon>
    </lineage>
</organism>
<evidence type="ECO:0000313" key="12">
    <source>
        <dbReference type="Proteomes" id="UP000078492"/>
    </source>
</evidence>
<dbReference type="Gene3D" id="1.10.472.140">
    <property type="match status" value="1"/>
</dbReference>
<dbReference type="GO" id="GO:0000785">
    <property type="term" value="C:chromatin"/>
    <property type="evidence" value="ECO:0007669"/>
    <property type="project" value="TreeGrafter"/>
</dbReference>
<dbReference type="Proteomes" id="UP000078492">
    <property type="component" value="Unassembled WGS sequence"/>
</dbReference>
<keyword evidence="4" id="KW-0805">Transcription regulation</keyword>
<dbReference type="SMART" id="SM01368">
    <property type="entry name" value="RB_A"/>
    <property type="match status" value="1"/>
</dbReference>
<keyword evidence="6" id="KW-0539">Nucleus</keyword>
<evidence type="ECO:0000259" key="10">
    <source>
        <dbReference type="SMART" id="SM01368"/>
    </source>
</evidence>
<keyword evidence="12" id="KW-1185">Reference proteome</keyword>
<comment type="subcellular location">
    <subcellularLocation>
        <location evidence="1">Nucleus</location>
    </subcellularLocation>
</comment>
<dbReference type="GO" id="GO:2000134">
    <property type="term" value="P:negative regulation of G1/S transition of mitotic cell cycle"/>
    <property type="evidence" value="ECO:0007669"/>
    <property type="project" value="TreeGrafter"/>
</dbReference>
<gene>
    <name evidence="11" type="ORF">ALC57_06747</name>
</gene>
<dbReference type="Pfam" id="PF11934">
    <property type="entry name" value="DUF3452"/>
    <property type="match status" value="1"/>
</dbReference>
<reference evidence="11 12" key="1">
    <citation type="submission" date="2015-09" db="EMBL/GenBank/DDBJ databases">
        <title>Trachymyrmex cornetzi WGS genome.</title>
        <authorList>
            <person name="Nygaard S."/>
            <person name="Hu H."/>
            <person name="Boomsma J."/>
            <person name="Zhang G."/>
        </authorList>
    </citation>
    <scope>NUCLEOTIDE SEQUENCE [LARGE SCALE GENOMIC DNA]</scope>
    <source>
        <strain evidence="11">Tcor2-1</strain>
        <tissue evidence="11">Whole body</tissue>
    </source>
</reference>